<feature type="domain" description="Fumarylacetoacetase-like C-terminal" evidence="3">
    <location>
        <begin position="78"/>
        <end position="284"/>
    </location>
</feature>
<gene>
    <name evidence="4" type="ordered locus">Sulac_2306</name>
</gene>
<keyword evidence="5" id="KW-1185">Reference proteome</keyword>
<evidence type="ECO:0000259" key="3">
    <source>
        <dbReference type="Pfam" id="PF01557"/>
    </source>
</evidence>
<evidence type="ECO:0000256" key="2">
    <source>
        <dbReference type="ARBA" id="ARBA00022723"/>
    </source>
</evidence>
<accession>G8TUQ1</accession>
<dbReference type="STRING" id="679936.Sulac_2306"/>
<reference evidence="5" key="1">
    <citation type="submission" date="2011-12" db="EMBL/GenBank/DDBJ databases">
        <title>The complete genome of chromosome of Sulfobacillus acidophilus DSM 10332.</title>
        <authorList>
            <person name="Lucas S."/>
            <person name="Han J."/>
            <person name="Lapidus A."/>
            <person name="Bruce D."/>
            <person name="Goodwin L."/>
            <person name="Pitluck S."/>
            <person name="Peters L."/>
            <person name="Kyrpides N."/>
            <person name="Mavromatis K."/>
            <person name="Ivanova N."/>
            <person name="Mikhailova N."/>
            <person name="Chertkov O."/>
            <person name="Saunders E."/>
            <person name="Detter J.C."/>
            <person name="Tapia R."/>
            <person name="Han C."/>
            <person name="Land M."/>
            <person name="Hauser L."/>
            <person name="Markowitz V."/>
            <person name="Cheng J.-F."/>
            <person name="Hugenholtz P."/>
            <person name="Woyke T."/>
            <person name="Wu D."/>
            <person name="Pukall R."/>
            <person name="Gehrich-Schroeter G."/>
            <person name="Schneider S."/>
            <person name="Klenk H.-P."/>
            <person name="Eisen J.A."/>
        </authorList>
    </citation>
    <scope>NUCLEOTIDE SEQUENCE [LARGE SCALE GENOMIC DNA]</scope>
    <source>
        <strain evidence="5">ATCC 700253 / DSM 10332 / NAL</strain>
    </source>
</reference>
<proteinExistence type="inferred from homology"/>
<evidence type="ECO:0000313" key="4">
    <source>
        <dbReference type="EMBL" id="AEW05775.1"/>
    </source>
</evidence>
<dbReference type="Proteomes" id="UP000005439">
    <property type="component" value="Chromosome"/>
</dbReference>
<evidence type="ECO:0000256" key="1">
    <source>
        <dbReference type="ARBA" id="ARBA00010211"/>
    </source>
</evidence>
<dbReference type="InterPro" id="IPR036663">
    <property type="entry name" value="Fumarylacetoacetase_C_sf"/>
</dbReference>
<dbReference type="AlphaFoldDB" id="G8TUQ1"/>
<sequence>MRLCQFYAGETVHVGYDLNETVLGDLTEALNTSHTLLDFLTDPDLLKRAVGHDWKTTPEALIPITEVRWALPVSSPSKIIGLGLNYRRHVEETPYARPDYPVYFLRLPHTLVAHQEPLKIPPKWPTLDYEGELAVIIGRDVNGRDDIPWQSAIAGYTLFNDASVRSLQFRGPQWTLGKNCPATGAFGPWVVTPDALPEGPDHLLLETRINQELVQQGNTADMIFSVGDIIRDLAQVIPLSRGDVILTGTPDGVGFAQKPPRYLAPDDWVRVRCPAIGELVNPVVLADD</sequence>
<dbReference type="Pfam" id="PF01557">
    <property type="entry name" value="FAA_hydrolase"/>
    <property type="match status" value="1"/>
</dbReference>
<name>G8TUQ1_SULAD</name>
<dbReference type="GO" id="GO:0046872">
    <property type="term" value="F:metal ion binding"/>
    <property type="evidence" value="ECO:0007669"/>
    <property type="project" value="UniProtKB-KW"/>
</dbReference>
<dbReference type="HOGENOM" id="CLU_028458_3_0_9"/>
<dbReference type="SUPFAM" id="SSF56529">
    <property type="entry name" value="FAH"/>
    <property type="match status" value="1"/>
</dbReference>
<dbReference type="GO" id="GO:0044281">
    <property type="term" value="P:small molecule metabolic process"/>
    <property type="evidence" value="ECO:0007669"/>
    <property type="project" value="UniProtKB-ARBA"/>
</dbReference>
<dbReference type="EMBL" id="CP003179">
    <property type="protein sequence ID" value="AEW05775.1"/>
    <property type="molecule type" value="Genomic_DNA"/>
</dbReference>
<evidence type="ECO:0000313" key="5">
    <source>
        <dbReference type="Proteomes" id="UP000005439"/>
    </source>
</evidence>
<comment type="similarity">
    <text evidence="1">Belongs to the FAH family.</text>
</comment>
<dbReference type="KEGG" id="sap:Sulac_2306"/>
<reference evidence="4 5" key="2">
    <citation type="journal article" date="2012" name="Stand. Genomic Sci.">
        <title>Complete genome sequence of the moderately thermophilic mineral-sulfide-oxidizing firmicute Sulfobacillus acidophilus type strain (NAL(T)).</title>
        <authorList>
            <person name="Anderson I."/>
            <person name="Chertkov O."/>
            <person name="Chen A."/>
            <person name="Saunders E."/>
            <person name="Lapidus A."/>
            <person name="Nolan M."/>
            <person name="Lucas S."/>
            <person name="Hammon N."/>
            <person name="Deshpande S."/>
            <person name="Cheng J.F."/>
            <person name="Han C."/>
            <person name="Tapia R."/>
            <person name="Goodwin L.A."/>
            <person name="Pitluck S."/>
            <person name="Liolios K."/>
            <person name="Pagani I."/>
            <person name="Ivanova N."/>
            <person name="Mikhailova N."/>
            <person name="Pati A."/>
            <person name="Palaniappan K."/>
            <person name="Land M."/>
            <person name="Pan C."/>
            <person name="Rohde M."/>
            <person name="Pukall R."/>
            <person name="Goker M."/>
            <person name="Detter J.C."/>
            <person name="Woyke T."/>
            <person name="Bristow J."/>
            <person name="Eisen J.A."/>
            <person name="Markowitz V."/>
            <person name="Hugenholtz P."/>
            <person name="Kyrpides N.C."/>
            <person name="Klenk H.P."/>
            <person name="Mavromatis K."/>
        </authorList>
    </citation>
    <scope>NUCLEOTIDE SEQUENCE [LARGE SCALE GENOMIC DNA]</scope>
    <source>
        <strain evidence="5">ATCC 700253 / DSM 10332 / NAL</strain>
    </source>
</reference>
<keyword evidence="4" id="KW-0378">Hydrolase</keyword>
<organism evidence="4 5">
    <name type="scientific">Sulfobacillus acidophilus (strain ATCC 700253 / DSM 10332 / NAL)</name>
    <dbReference type="NCBI Taxonomy" id="679936"/>
    <lineage>
        <taxon>Bacteria</taxon>
        <taxon>Bacillati</taxon>
        <taxon>Bacillota</taxon>
        <taxon>Clostridia</taxon>
        <taxon>Eubacteriales</taxon>
        <taxon>Clostridiales Family XVII. Incertae Sedis</taxon>
        <taxon>Sulfobacillus</taxon>
    </lineage>
</organism>
<dbReference type="Gene3D" id="3.90.850.10">
    <property type="entry name" value="Fumarylacetoacetase-like, C-terminal domain"/>
    <property type="match status" value="1"/>
</dbReference>
<dbReference type="GO" id="GO:0016787">
    <property type="term" value="F:hydrolase activity"/>
    <property type="evidence" value="ECO:0007669"/>
    <property type="project" value="UniProtKB-KW"/>
</dbReference>
<protein>
    <submittedName>
        <fullName evidence="4">Fumarylacetoacetate (FAA) hydrolase</fullName>
    </submittedName>
</protein>
<dbReference type="PATRIC" id="fig|679936.5.peg.2389"/>
<dbReference type="PANTHER" id="PTHR42796:SF4">
    <property type="entry name" value="FUMARYLACETOACETATE HYDROLASE DOMAIN-CONTAINING PROTEIN 2A"/>
    <property type="match status" value="1"/>
</dbReference>
<dbReference type="InterPro" id="IPR011234">
    <property type="entry name" value="Fumarylacetoacetase-like_C"/>
</dbReference>
<keyword evidence="2" id="KW-0479">Metal-binding</keyword>
<dbReference type="InterPro" id="IPR051121">
    <property type="entry name" value="FAH"/>
</dbReference>
<dbReference type="PANTHER" id="PTHR42796">
    <property type="entry name" value="FUMARYLACETOACETATE HYDROLASE DOMAIN-CONTAINING PROTEIN 2A-RELATED"/>
    <property type="match status" value="1"/>
</dbReference>